<dbReference type="FunFam" id="2.30.29.70:FF:000001">
    <property type="entry name" value="Proteasomal ubiquitin receptor ADRM1"/>
    <property type="match status" value="1"/>
</dbReference>
<dbReference type="PROSITE" id="PS51916">
    <property type="entry name" value="DEUBAD"/>
    <property type="match status" value="1"/>
</dbReference>
<keyword evidence="3" id="KW-0963">Cytoplasm</keyword>
<keyword evidence="4" id="KW-0647">Proteasome</keyword>
<evidence type="ECO:0000256" key="3">
    <source>
        <dbReference type="ARBA" id="ARBA00022490"/>
    </source>
</evidence>
<evidence type="ECO:0000256" key="1">
    <source>
        <dbReference type="ARBA" id="ARBA00004123"/>
    </source>
</evidence>
<keyword evidence="9" id="KW-1185">Reference proteome</keyword>
<evidence type="ECO:0000259" key="6">
    <source>
        <dbReference type="PROSITE" id="PS51916"/>
    </source>
</evidence>
<evidence type="ECO:0000259" key="7">
    <source>
        <dbReference type="PROSITE" id="PS51917"/>
    </source>
</evidence>
<dbReference type="Pfam" id="PF16550">
    <property type="entry name" value="RPN13_C"/>
    <property type="match status" value="1"/>
</dbReference>
<dbReference type="Pfam" id="PF04683">
    <property type="entry name" value="Rpn13_ADRM1_Pru"/>
    <property type="match status" value="1"/>
</dbReference>
<evidence type="ECO:0000256" key="2">
    <source>
        <dbReference type="ARBA" id="ARBA00004496"/>
    </source>
</evidence>
<evidence type="ECO:0000313" key="9">
    <source>
        <dbReference type="Proteomes" id="UP000242254"/>
    </source>
</evidence>
<dbReference type="GO" id="GO:0070628">
    <property type="term" value="F:proteasome binding"/>
    <property type="evidence" value="ECO:0007669"/>
    <property type="project" value="TreeGrafter"/>
</dbReference>
<feature type="domain" description="DEUBAD" evidence="6">
    <location>
        <begin position="195"/>
        <end position="303"/>
    </location>
</feature>
<dbReference type="PANTHER" id="PTHR12225:SF0">
    <property type="entry name" value="PROTEASOMAL UBIQUITIN RECEPTOR ADRM1"/>
    <property type="match status" value="1"/>
</dbReference>
<gene>
    <name evidence="8" type="ORF">RHIMIDRAFT_103907</name>
</gene>
<dbReference type="RefSeq" id="XP_023468344.1">
    <property type="nucleotide sequence ID" value="XM_023605157.1"/>
</dbReference>
<dbReference type="PANTHER" id="PTHR12225">
    <property type="entry name" value="ADHESION REGULATING MOLECULE 1 110 KDA CELL MEMBRANE GLYCOPROTEIN"/>
    <property type="match status" value="1"/>
</dbReference>
<organism evidence="8 9">
    <name type="scientific">Rhizopus microsporus ATCC 52813</name>
    <dbReference type="NCBI Taxonomy" id="1340429"/>
    <lineage>
        <taxon>Eukaryota</taxon>
        <taxon>Fungi</taxon>
        <taxon>Fungi incertae sedis</taxon>
        <taxon>Mucoromycota</taxon>
        <taxon>Mucoromycotina</taxon>
        <taxon>Mucoromycetes</taxon>
        <taxon>Mucorales</taxon>
        <taxon>Mucorineae</taxon>
        <taxon>Rhizopodaceae</taxon>
        <taxon>Rhizopus</taxon>
    </lineage>
</organism>
<dbReference type="GO" id="GO:0061133">
    <property type="term" value="F:endopeptidase activator activity"/>
    <property type="evidence" value="ECO:0007669"/>
    <property type="project" value="TreeGrafter"/>
</dbReference>
<accession>A0A2G4T1T4</accession>
<dbReference type="GeneID" id="35436147"/>
<feature type="domain" description="Pru" evidence="7">
    <location>
        <begin position="8"/>
        <end position="122"/>
    </location>
</feature>
<dbReference type="InterPro" id="IPR038633">
    <property type="entry name" value="Rpn13/ADRM1_Pru_sf"/>
</dbReference>
<protein>
    <submittedName>
        <fullName evidence="8">Adhesion regulating molecule</fullName>
    </submittedName>
</protein>
<dbReference type="Proteomes" id="UP000242254">
    <property type="component" value="Unassembled WGS sequence"/>
</dbReference>
<dbReference type="STRING" id="1340429.A0A2G4T1T4"/>
<dbReference type="GO" id="GO:0005737">
    <property type="term" value="C:cytoplasm"/>
    <property type="evidence" value="ECO:0007669"/>
    <property type="project" value="UniProtKB-SubCell"/>
</dbReference>
<proteinExistence type="predicted"/>
<dbReference type="InterPro" id="IPR006773">
    <property type="entry name" value="Rpn13/ADRM1"/>
</dbReference>
<dbReference type="InterPro" id="IPR044867">
    <property type="entry name" value="DEUBAD_dom"/>
</dbReference>
<dbReference type="GO" id="GO:0008541">
    <property type="term" value="C:proteasome regulatory particle, lid subcomplex"/>
    <property type="evidence" value="ECO:0007669"/>
    <property type="project" value="TreeGrafter"/>
</dbReference>
<dbReference type="EMBL" id="KZ303845">
    <property type="protein sequence ID" value="PHZ14636.1"/>
    <property type="molecule type" value="Genomic_DNA"/>
</dbReference>
<comment type="subcellular location">
    <subcellularLocation>
        <location evidence="2">Cytoplasm</location>
    </subcellularLocation>
    <subcellularLocation>
        <location evidence="1">Nucleus</location>
    </subcellularLocation>
</comment>
<dbReference type="InterPro" id="IPR032368">
    <property type="entry name" value="RPN13_DEUBAD"/>
</dbReference>
<dbReference type="CDD" id="cd13314">
    <property type="entry name" value="PH_Rpn13"/>
    <property type="match status" value="1"/>
</dbReference>
<dbReference type="Gene3D" id="2.30.29.70">
    <property type="entry name" value="Proteasomal ubiquitin receptor Rpn13/ADRM1"/>
    <property type="match status" value="1"/>
</dbReference>
<name>A0A2G4T1T4_RHIZD</name>
<dbReference type="InterPro" id="IPR044868">
    <property type="entry name" value="Rpn13/ADRM1_Pru"/>
</dbReference>
<sequence length="303" mass="34922">MSLFPTAQRNNYLVEFNAGKCIREGTTIKPDTRKGVIYLEQGDDQLLHFYWKERKHNVEPEDDFIIFPEEAEFIRVEQCTTGRVYVLKFKSSNQKQFYWMQSKSDEKDSDIVRRVNQVIDDPSSAAEQNGFDNSAQSDFMQILSGGGQDDLPMSQENLLQFIQNASGLGSSLSRQAEILTSSRWNQLKEKLDRISAEEQAQLDIGDVLNTDTVNIILRDDDIRNALFPFVSATDSRRTPEQVQQLVQNQQFQNRLQTIHKAIQQDELNSILEDLHAEKNLKSFLKAVEDQAKRKHEDAMEEDL</sequence>
<dbReference type="PROSITE" id="PS51917">
    <property type="entry name" value="PRU"/>
    <property type="match status" value="1"/>
</dbReference>
<dbReference type="GO" id="GO:0005634">
    <property type="term" value="C:nucleus"/>
    <property type="evidence" value="ECO:0007669"/>
    <property type="project" value="UniProtKB-SubCell"/>
</dbReference>
<evidence type="ECO:0000313" key="8">
    <source>
        <dbReference type="EMBL" id="PHZ14636.1"/>
    </source>
</evidence>
<dbReference type="InterPro" id="IPR038108">
    <property type="entry name" value="RPN13_DEUBAD_sf"/>
</dbReference>
<evidence type="ECO:0000256" key="4">
    <source>
        <dbReference type="ARBA" id="ARBA00022942"/>
    </source>
</evidence>
<reference evidence="8 9" key="1">
    <citation type="journal article" date="2016" name="Proc. Natl. Acad. Sci. U.S.A.">
        <title>Lipid metabolic changes in an early divergent fungus govern the establishment of a mutualistic symbiosis with endobacteria.</title>
        <authorList>
            <person name="Lastovetsky O.A."/>
            <person name="Gaspar M.L."/>
            <person name="Mondo S.J."/>
            <person name="LaButti K.M."/>
            <person name="Sandor L."/>
            <person name="Grigoriev I.V."/>
            <person name="Henry S.A."/>
            <person name="Pawlowska T.E."/>
        </authorList>
    </citation>
    <scope>NUCLEOTIDE SEQUENCE [LARGE SCALE GENOMIC DNA]</scope>
    <source>
        <strain evidence="8 9">ATCC 52813</strain>
    </source>
</reference>
<evidence type="ECO:0000256" key="5">
    <source>
        <dbReference type="ARBA" id="ARBA00023242"/>
    </source>
</evidence>
<dbReference type="Gene3D" id="1.10.2020.20">
    <property type="match status" value="1"/>
</dbReference>
<dbReference type="AlphaFoldDB" id="A0A2G4T1T4"/>
<keyword evidence="5" id="KW-0539">Nucleus</keyword>